<evidence type="ECO:0000256" key="3">
    <source>
        <dbReference type="ARBA" id="ARBA00022448"/>
    </source>
</evidence>
<dbReference type="PANTHER" id="PTHR30269:SF37">
    <property type="entry name" value="MEMBRANE TRANSPORTER PROTEIN"/>
    <property type="match status" value="1"/>
</dbReference>
<gene>
    <name evidence="9" type="ORF">DI556_07795</name>
</gene>
<keyword evidence="6 8" id="KW-1133">Transmembrane helix</keyword>
<proteinExistence type="inferred from homology"/>
<dbReference type="Proteomes" id="UP000249185">
    <property type="component" value="Unassembled WGS sequence"/>
</dbReference>
<feature type="transmembrane region" description="Helical" evidence="8">
    <location>
        <begin position="36"/>
        <end position="64"/>
    </location>
</feature>
<dbReference type="AlphaFoldDB" id="A0A2W5NAB4"/>
<keyword evidence="7 8" id="KW-0472">Membrane</keyword>
<comment type="subcellular location">
    <subcellularLocation>
        <location evidence="1 8">Cell membrane</location>
        <topology evidence="1 8">Multi-pass membrane protein</topology>
    </subcellularLocation>
</comment>
<feature type="transmembrane region" description="Helical" evidence="8">
    <location>
        <begin position="229"/>
        <end position="250"/>
    </location>
</feature>
<evidence type="ECO:0000313" key="10">
    <source>
        <dbReference type="Proteomes" id="UP000249185"/>
    </source>
</evidence>
<protein>
    <recommendedName>
        <fullName evidence="8">Probable membrane transporter protein</fullName>
    </recommendedName>
</protein>
<feature type="transmembrane region" description="Helical" evidence="8">
    <location>
        <begin position="199"/>
        <end position="217"/>
    </location>
</feature>
<evidence type="ECO:0000256" key="4">
    <source>
        <dbReference type="ARBA" id="ARBA00022475"/>
    </source>
</evidence>
<dbReference type="InterPro" id="IPR052017">
    <property type="entry name" value="TSUP"/>
</dbReference>
<feature type="transmembrane region" description="Helical" evidence="8">
    <location>
        <begin position="128"/>
        <end position="145"/>
    </location>
</feature>
<sequence>MTEPISVIAIAMLAAFLVGMSKGGLPAVGALAVPVMALVMAPMAAAALLLPIFVATDLVGLWLYRKIYSPRNLAILIPAGVVGVAFGWAIAAHISDVFVGMLVGLTGIAFCLRIWLAGKGSAEARPADLPGGVLWGTLAGFTSFVSHSGAPPFQMYVLPQKLEKLVFAGTSTITFAVINAAKIIPYWELNSFAAVDSKLALLVLPVGIVGTVAGAKLTRVIPDGLFFRLVQVTLFLISLKLVGDAVLALARA</sequence>
<evidence type="ECO:0000313" key="9">
    <source>
        <dbReference type="EMBL" id="PZQ50446.1"/>
    </source>
</evidence>
<keyword evidence="4 8" id="KW-1003">Cell membrane</keyword>
<comment type="caution">
    <text evidence="9">The sequence shown here is derived from an EMBL/GenBank/DDBJ whole genome shotgun (WGS) entry which is preliminary data.</text>
</comment>
<accession>A0A2W5NAB4</accession>
<feature type="transmembrane region" description="Helical" evidence="8">
    <location>
        <begin position="73"/>
        <end position="91"/>
    </location>
</feature>
<feature type="transmembrane region" description="Helical" evidence="8">
    <location>
        <begin position="165"/>
        <end position="187"/>
    </location>
</feature>
<dbReference type="EMBL" id="QFPW01000004">
    <property type="protein sequence ID" value="PZQ50446.1"/>
    <property type="molecule type" value="Genomic_DNA"/>
</dbReference>
<name>A0A2W5NAB4_RHOSU</name>
<dbReference type="PANTHER" id="PTHR30269">
    <property type="entry name" value="TRANSMEMBRANE PROTEIN YFCA"/>
    <property type="match status" value="1"/>
</dbReference>
<comment type="similarity">
    <text evidence="2 8">Belongs to the 4-toluene sulfonate uptake permease (TSUP) (TC 2.A.102) family.</text>
</comment>
<feature type="transmembrane region" description="Helical" evidence="8">
    <location>
        <begin position="97"/>
        <end position="116"/>
    </location>
</feature>
<evidence type="ECO:0000256" key="1">
    <source>
        <dbReference type="ARBA" id="ARBA00004651"/>
    </source>
</evidence>
<evidence type="ECO:0000256" key="6">
    <source>
        <dbReference type="ARBA" id="ARBA00022989"/>
    </source>
</evidence>
<evidence type="ECO:0000256" key="5">
    <source>
        <dbReference type="ARBA" id="ARBA00022692"/>
    </source>
</evidence>
<keyword evidence="5 8" id="KW-0812">Transmembrane</keyword>
<evidence type="ECO:0000256" key="2">
    <source>
        <dbReference type="ARBA" id="ARBA00009142"/>
    </source>
</evidence>
<dbReference type="GO" id="GO:0005886">
    <property type="term" value="C:plasma membrane"/>
    <property type="evidence" value="ECO:0007669"/>
    <property type="project" value="UniProtKB-SubCell"/>
</dbReference>
<dbReference type="Pfam" id="PF01925">
    <property type="entry name" value="TauE"/>
    <property type="match status" value="1"/>
</dbReference>
<evidence type="ECO:0000256" key="7">
    <source>
        <dbReference type="ARBA" id="ARBA00023136"/>
    </source>
</evidence>
<organism evidence="9 10">
    <name type="scientific">Rhodovulum sulfidophilum</name>
    <name type="common">Rhodobacter sulfidophilus</name>
    <dbReference type="NCBI Taxonomy" id="35806"/>
    <lineage>
        <taxon>Bacteria</taxon>
        <taxon>Pseudomonadati</taxon>
        <taxon>Pseudomonadota</taxon>
        <taxon>Alphaproteobacteria</taxon>
        <taxon>Rhodobacterales</taxon>
        <taxon>Paracoccaceae</taxon>
        <taxon>Rhodovulum</taxon>
    </lineage>
</organism>
<keyword evidence="3" id="KW-0813">Transport</keyword>
<dbReference type="InterPro" id="IPR002781">
    <property type="entry name" value="TM_pro_TauE-like"/>
</dbReference>
<reference evidence="9 10" key="1">
    <citation type="submission" date="2017-08" db="EMBL/GenBank/DDBJ databases">
        <title>Infants hospitalized years apart are colonized by the same room-sourced microbial strains.</title>
        <authorList>
            <person name="Brooks B."/>
            <person name="Olm M.R."/>
            <person name="Firek B.A."/>
            <person name="Baker R."/>
            <person name="Thomas B.C."/>
            <person name="Morowitz M.J."/>
            <person name="Banfield J.F."/>
        </authorList>
    </citation>
    <scope>NUCLEOTIDE SEQUENCE [LARGE SCALE GENOMIC DNA]</scope>
    <source>
        <strain evidence="9">S2_005_002_R2_34</strain>
    </source>
</reference>
<evidence type="ECO:0000256" key="8">
    <source>
        <dbReference type="RuleBase" id="RU363041"/>
    </source>
</evidence>